<keyword evidence="4 9" id="KW-0378">Hydrolase</keyword>
<keyword evidence="5 7" id="KW-1133">Transmembrane helix</keyword>
<dbReference type="RefSeq" id="WP_418891698.1">
    <property type="nucleotide sequence ID" value="NZ_JBEUWX010000002.1"/>
</dbReference>
<evidence type="ECO:0000256" key="2">
    <source>
        <dbReference type="ARBA" id="ARBA00009045"/>
    </source>
</evidence>
<feature type="domain" description="Peptidase S54 rhomboid" evidence="8">
    <location>
        <begin position="154"/>
        <end position="300"/>
    </location>
</feature>
<dbReference type="EC" id="3.4.21.-" evidence="9"/>
<dbReference type="Pfam" id="PF01694">
    <property type="entry name" value="Rhomboid"/>
    <property type="match status" value="1"/>
</dbReference>
<dbReference type="InterPro" id="IPR035952">
    <property type="entry name" value="Rhomboid-like_sf"/>
</dbReference>
<feature type="transmembrane region" description="Helical" evidence="7">
    <location>
        <begin position="12"/>
        <end position="33"/>
    </location>
</feature>
<dbReference type="Proteomes" id="UP001574673">
    <property type="component" value="Unassembled WGS sequence"/>
</dbReference>
<dbReference type="InterPro" id="IPR022764">
    <property type="entry name" value="Peptidase_S54_rhomboid_dom"/>
</dbReference>
<dbReference type="PANTHER" id="PTHR43731">
    <property type="entry name" value="RHOMBOID PROTEASE"/>
    <property type="match status" value="1"/>
</dbReference>
<comment type="similarity">
    <text evidence="2">Belongs to the peptidase S54 family.</text>
</comment>
<comment type="subcellular location">
    <subcellularLocation>
        <location evidence="1">Membrane</location>
        <topology evidence="1">Multi-pass membrane protein</topology>
    </subcellularLocation>
</comment>
<protein>
    <submittedName>
        <fullName evidence="9">Rhomboid family intramembrane serine protease</fullName>
        <ecNumber evidence="9">3.4.21.-</ecNumber>
    </submittedName>
</protein>
<feature type="transmembrane region" description="Helical" evidence="7">
    <location>
        <begin position="194"/>
        <end position="211"/>
    </location>
</feature>
<dbReference type="Gene3D" id="1.20.1540.10">
    <property type="entry name" value="Rhomboid-like"/>
    <property type="match status" value="1"/>
</dbReference>
<comment type="caution">
    <text evidence="9">The sequence shown here is derived from an EMBL/GenBank/DDBJ whole genome shotgun (WGS) entry which is preliminary data.</text>
</comment>
<evidence type="ECO:0000256" key="5">
    <source>
        <dbReference type="ARBA" id="ARBA00022989"/>
    </source>
</evidence>
<gene>
    <name evidence="9" type="ORF">ABCS64_10065</name>
</gene>
<accession>A0ABV4UH22</accession>
<evidence type="ECO:0000259" key="8">
    <source>
        <dbReference type="Pfam" id="PF01694"/>
    </source>
</evidence>
<feature type="transmembrane region" description="Helical" evidence="7">
    <location>
        <begin position="217"/>
        <end position="236"/>
    </location>
</feature>
<proteinExistence type="inferred from homology"/>
<evidence type="ECO:0000256" key="7">
    <source>
        <dbReference type="SAM" id="Phobius"/>
    </source>
</evidence>
<feature type="transmembrane region" description="Helical" evidence="7">
    <location>
        <begin position="243"/>
        <end position="268"/>
    </location>
</feature>
<evidence type="ECO:0000313" key="9">
    <source>
        <dbReference type="EMBL" id="MFA9950656.1"/>
    </source>
</evidence>
<keyword evidence="10" id="KW-1185">Reference proteome</keyword>
<feature type="transmembrane region" description="Helical" evidence="7">
    <location>
        <begin position="144"/>
        <end position="162"/>
    </location>
</feature>
<evidence type="ECO:0000256" key="3">
    <source>
        <dbReference type="ARBA" id="ARBA00022692"/>
    </source>
</evidence>
<dbReference type="EMBL" id="JBEUWX010000002">
    <property type="protein sequence ID" value="MFA9950656.1"/>
    <property type="molecule type" value="Genomic_DNA"/>
</dbReference>
<dbReference type="SUPFAM" id="SSF144091">
    <property type="entry name" value="Rhomboid-like"/>
    <property type="match status" value="1"/>
</dbReference>
<feature type="transmembrane region" description="Helical" evidence="7">
    <location>
        <begin position="168"/>
        <end position="187"/>
    </location>
</feature>
<feature type="transmembrane region" description="Helical" evidence="7">
    <location>
        <begin position="280"/>
        <end position="303"/>
    </location>
</feature>
<evidence type="ECO:0000313" key="10">
    <source>
        <dbReference type="Proteomes" id="UP001574673"/>
    </source>
</evidence>
<dbReference type="InterPro" id="IPR050925">
    <property type="entry name" value="Rhomboid_protease_S54"/>
</dbReference>
<evidence type="ECO:0000256" key="6">
    <source>
        <dbReference type="ARBA" id="ARBA00023136"/>
    </source>
</evidence>
<keyword evidence="3 7" id="KW-0812">Transmembrane</keyword>
<keyword evidence="9" id="KW-0645">Protease</keyword>
<dbReference type="GO" id="GO:0006508">
    <property type="term" value="P:proteolysis"/>
    <property type="evidence" value="ECO:0007669"/>
    <property type="project" value="UniProtKB-KW"/>
</dbReference>
<name>A0ABV4UH22_9RHOO</name>
<evidence type="ECO:0000256" key="4">
    <source>
        <dbReference type="ARBA" id="ARBA00022801"/>
    </source>
</evidence>
<dbReference type="PANTHER" id="PTHR43731:SF14">
    <property type="entry name" value="PRESENILIN-ASSOCIATED RHOMBOID-LIKE PROTEIN, MITOCHONDRIAL"/>
    <property type="match status" value="1"/>
</dbReference>
<dbReference type="InterPro" id="IPR011990">
    <property type="entry name" value="TPR-like_helical_dom_sf"/>
</dbReference>
<evidence type="ECO:0000256" key="1">
    <source>
        <dbReference type="ARBA" id="ARBA00004141"/>
    </source>
</evidence>
<reference evidence="10" key="1">
    <citation type="submission" date="2024-06" db="EMBL/GenBank/DDBJ databases">
        <title>Radixoralia hellwigii gen. nov., sp nov., isolated from a root canal in the human oral cavity.</title>
        <authorList>
            <person name="Bartsch S."/>
            <person name="Wittmer A."/>
            <person name="Schulz A.-K."/>
            <person name="Neumann-Schaal M."/>
            <person name="Wolf J."/>
            <person name="Gronow S."/>
            <person name="Tennert C."/>
            <person name="Haecker G."/>
            <person name="Cieplik F."/>
            <person name="Al-Ahmad A."/>
        </authorList>
    </citation>
    <scope>NUCLEOTIDE SEQUENCE [LARGE SCALE GENOMIC DNA]</scope>
    <source>
        <strain evidence="10">Wk13</strain>
    </source>
</reference>
<dbReference type="Gene3D" id="1.25.40.10">
    <property type="entry name" value="Tetratricopeptide repeat domain"/>
    <property type="match status" value="1"/>
</dbReference>
<keyword evidence="6 7" id="KW-0472">Membrane</keyword>
<dbReference type="GO" id="GO:0008233">
    <property type="term" value="F:peptidase activity"/>
    <property type="evidence" value="ECO:0007669"/>
    <property type="project" value="UniProtKB-KW"/>
</dbReference>
<sequence length="502" mass="56484">MLILPVSRGLDWRIPPLVTLLLILVNTLIYFGVQHDENVRAIRAYYYYAESTLPQIELPRYVKHLEARGHVREAIDAEQALAQMDQNDKWFPVLQKMETDEVFMQQLRADKIIAPSDVKYAEWREARNEYERRQNKRPPLTDRFGFKTAAPTLASLFGHMFLHGDFSHLLGNMAILFIIGCLVEKTLGWRRYLCFYLLSGLGAVAFFWLFSSANMNTVIGASGAISGVMAMFVALYGFQKIRFFYWALVYFGFFTAPAIIMLPCWLIGELYQHFFARGSGVAYMAHFGGLVTGAALIAALRVYEKILGRPRAAAPTNEAPTAPLPPLLPGQLAKIDALLGELRIDEARQALARLARKHPRDIAVLERYYQVARYAPVSEDYHRAAALIFTLPENAPDSERLVHECFVDYLKRAQPTVRLSADLLVSLIRHLARAGYTADAERLTQALARRAPEDARLPDLLLRVAGAYQKAGNAAGRDALIARLHAQHPDSEAARTAAIIRN</sequence>
<organism evidence="9 10">
    <name type="scientific">Dentiradicibacter hellwigii</name>
    <dbReference type="NCBI Taxonomy" id="3149053"/>
    <lineage>
        <taxon>Bacteria</taxon>
        <taxon>Pseudomonadati</taxon>
        <taxon>Pseudomonadota</taxon>
        <taxon>Betaproteobacteria</taxon>
        <taxon>Rhodocyclales</taxon>
        <taxon>Rhodocyclaceae</taxon>
        <taxon>Dentiradicibacter</taxon>
    </lineage>
</organism>